<sequence length="105" mass="11857">MVSNWDAFVSENSANIGAVLPPSWHLLWFFLKSLADMVRETKPWLQPVQPVHAALHLVWRRQFAEKERVMAGDAHAQLRPSERAERQSDAAVPRGHPSGAPQLRA</sequence>
<name>A0A5J9U0B8_9POAL</name>
<evidence type="ECO:0000313" key="3">
    <source>
        <dbReference type="Proteomes" id="UP000324897"/>
    </source>
</evidence>
<dbReference type="Gramene" id="TVU16598">
    <property type="protein sequence ID" value="TVU16598"/>
    <property type="gene ID" value="EJB05_40170"/>
</dbReference>
<protein>
    <submittedName>
        <fullName evidence="2">Uncharacterized protein</fullName>
    </submittedName>
</protein>
<dbReference type="AlphaFoldDB" id="A0A5J9U0B8"/>
<organism evidence="2 3">
    <name type="scientific">Eragrostis curvula</name>
    <name type="common">weeping love grass</name>
    <dbReference type="NCBI Taxonomy" id="38414"/>
    <lineage>
        <taxon>Eukaryota</taxon>
        <taxon>Viridiplantae</taxon>
        <taxon>Streptophyta</taxon>
        <taxon>Embryophyta</taxon>
        <taxon>Tracheophyta</taxon>
        <taxon>Spermatophyta</taxon>
        <taxon>Magnoliopsida</taxon>
        <taxon>Liliopsida</taxon>
        <taxon>Poales</taxon>
        <taxon>Poaceae</taxon>
        <taxon>PACMAD clade</taxon>
        <taxon>Chloridoideae</taxon>
        <taxon>Eragrostideae</taxon>
        <taxon>Eragrostidinae</taxon>
        <taxon>Eragrostis</taxon>
    </lineage>
</organism>
<reference evidence="2 3" key="1">
    <citation type="journal article" date="2019" name="Sci. Rep.">
        <title>A high-quality genome of Eragrostis curvula grass provides insights into Poaceae evolution and supports new strategies to enhance forage quality.</title>
        <authorList>
            <person name="Carballo J."/>
            <person name="Santos B.A.C.M."/>
            <person name="Zappacosta D."/>
            <person name="Garbus I."/>
            <person name="Selva J.P."/>
            <person name="Gallo C.A."/>
            <person name="Diaz A."/>
            <person name="Albertini E."/>
            <person name="Caccamo M."/>
            <person name="Echenique V."/>
        </authorList>
    </citation>
    <scope>NUCLEOTIDE SEQUENCE [LARGE SCALE GENOMIC DNA]</scope>
    <source>
        <strain evidence="3">cv. Victoria</strain>
        <tissue evidence="2">Leaf</tissue>
    </source>
</reference>
<keyword evidence="3" id="KW-1185">Reference proteome</keyword>
<evidence type="ECO:0000256" key="1">
    <source>
        <dbReference type="SAM" id="MobiDB-lite"/>
    </source>
</evidence>
<feature type="non-terminal residue" evidence="2">
    <location>
        <position position="1"/>
    </location>
</feature>
<dbReference type="EMBL" id="RWGY01000031">
    <property type="protein sequence ID" value="TVU16598.1"/>
    <property type="molecule type" value="Genomic_DNA"/>
</dbReference>
<accession>A0A5J9U0B8</accession>
<evidence type="ECO:0000313" key="2">
    <source>
        <dbReference type="EMBL" id="TVU16598.1"/>
    </source>
</evidence>
<feature type="region of interest" description="Disordered" evidence="1">
    <location>
        <begin position="70"/>
        <end position="105"/>
    </location>
</feature>
<gene>
    <name evidence="2" type="ORF">EJB05_40170</name>
</gene>
<proteinExistence type="predicted"/>
<comment type="caution">
    <text evidence="2">The sequence shown here is derived from an EMBL/GenBank/DDBJ whole genome shotgun (WGS) entry which is preliminary data.</text>
</comment>
<dbReference type="Proteomes" id="UP000324897">
    <property type="component" value="Unassembled WGS sequence"/>
</dbReference>